<proteinExistence type="predicted"/>
<reference evidence="2 3" key="1">
    <citation type="submission" date="2015-09" db="EMBL/GenBank/DDBJ databases">
        <authorList>
            <consortium name="Pathogen Informatics"/>
        </authorList>
    </citation>
    <scope>NUCLEOTIDE SEQUENCE [LARGE SCALE GENOMIC DNA]</scope>
    <source>
        <strain evidence="2 3">2789STDY5834908</strain>
    </source>
</reference>
<dbReference type="Gene3D" id="3.90.1750.20">
    <property type="entry name" value="Putative Large Serine Recombinase, Chain B, Domain 2"/>
    <property type="match status" value="1"/>
</dbReference>
<gene>
    <name evidence="2" type="ORF">ERS852520_02030</name>
</gene>
<dbReference type="PANTHER" id="PTHR30461:SF23">
    <property type="entry name" value="DNA RECOMBINASE-RELATED"/>
    <property type="match status" value="1"/>
</dbReference>
<dbReference type="Pfam" id="PF07508">
    <property type="entry name" value="Recombinase"/>
    <property type="match status" value="1"/>
</dbReference>
<dbReference type="Pfam" id="PF00239">
    <property type="entry name" value="Resolvase"/>
    <property type="match status" value="1"/>
</dbReference>
<name>A0A174QQM9_ANAHA</name>
<dbReference type="InterPro" id="IPR025827">
    <property type="entry name" value="Zn_ribbon_recom_dom"/>
</dbReference>
<dbReference type="Proteomes" id="UP000095564">
    <property type="component" value="Unassembled WGS sequence"/>
</dbReference>
<dbReference type="SUPFAM" id="SSF53041">
    <property type="entry name" value="Resolvase-like"/>
    <property type="match status" value="1"/>
</dbReference>
<evidence type="ECO:0000259" key="1">
    <source>
        <dbReference type="PROSITE" id="PS51737"/>
    </source>
</evidence>
<evidence type="ECO:0000313" key="2">
    <source>
        <dbReference type="EMBL" id="CUP72479.1"/>
    </source>
</evidence>
<protein>
    <submittedName>
        <fullName evidence="2">Recombinase</fullName>
    </submittedName>
</protein>
<dbReference type="RefSeq" id="WP_009319968.1">
    <property type="nucleotide sequence ID" value="NZ_CZAU01000019.1"/>
</dbReference>
<dbReference type="InterPro" id="IPR036162">
    <property type="entry name" value="Resolvase-like_N_sf"/>
</dbReference>
<dbReference type="PANTHER" id="PTHR30461">
    <property type="entry name" value="DNA-INVERTASE FROM LAMBDOID PROPHAGE"/>
    <property type="match status" value="1"/>
</dbReference>
<dbReference type="Gene3D" id="3.40.50.1390">
    <property type="entry name" value="Resolvase, N-terminal catalytic domain"/>
    <property type="match status" value="1"/>
</dbReference>
<dbReference type="GO" id="GO:0000150">
    <property type="term" value="F:DNA strand exchange activity"/>
    <property type="evidence" value="ECO:0007669"/>
    <property type="project" value="InterPro"/>
</dbReference>
<dbReference type="AlphaFoldDB" id="A0A174QQM9"/>
<evidence type="ECO:0000313" key="3">
    <source>
        <dbReference type="Proteomes" id="UP000095564"/>
    </source>
</evidence>
<dbReference type="InterPro" id="IPR050639">
    <property type="entry name" value="SSR_resolvase"/>
</dbReference>
<sequence>MPRVRKVKKSNSKNHMVWRIAVYIRLSKDDGNDESLSVTNQKKIIREYLENFFEEEYILVDIYIDDGISGTTDDARTEFIRMIDDVKAGLVNCIICKTLARTFRNYADQGYYLEELFPLYNTRFICLGSPSFDTYKNPESITDGMDVPITGLMNDRYSARTSNDVRRTFNMKRRNGEFIGAFAPYGYKKDPTNKNCLIIDEVPAQVVRDIYRWYVEDGMSKIGIVRHLNELGVPTPMDYKHSQGLNLKTPNQAKNDGMWGISTIARILSNRMYIGDMVQGKQRVISYKVHKAIATPESEWFIVENTHEPIIDKVTFEMAQSLSQRDTRTAPTKRNVYLFSGFLRCADCDKSMTKKTNKKNMANGETKEYTYYVCSTYALKNKDKCSRHSISLEDLTEAVLNAIQVQISLVCNMAEVITEINKQEAVCNQSLRLTKQLQTKEHELEKITNVIDNLYMDWKCGEITRAEYVRMKAKFEAKADSMKNAIVNLKAEIELSSKGVGNNDPYLQMFLKHKNITELNRGILAELIDTIYIHENNEITIKFNFADQHKRLLDFISNNQNTSKKEGRVYTLPSLSKSTLAV</sequence>
<dbReference type="PROSITE" id="PS51737">
    <property type="entry name" value="RECOMBINASE_DNA_BIND"/>
    <property type="match status" value="1"/>
</dbReference>
<feature type="domain" description="Recombinase" evidence="1">
    <location>
        <begin position="184"/>
        <end position="329"/>
    </location>
</feature>
<accession>A0A174QQM9</accession>
<dbReference type="InterPro" id="IPR011109">
    <property type="entry name" value="DNA_bind_recombinase_dom"/>
</dbReference>
<dbReference type="Pfam" id="PF13408">
    <property type="entry name" value="Zn_ribbon_recom"/>
    <property type="match status" value="1"/>
</dbReference>
<dbReference type="InterPro" id="IPR006119">
    <property type="entry name" value="Resolv_N"/>
</dbReference>
<dbReference type="GO" id="GO:0003677">
    <property type="term" value="F:DNA binding"/>
    <property type="evidence" value="ECO:0007669"/>
    <property type="project" value="InterPro"/>
</dbReference>
<dbReference type="OrthoDB" id="9784557at2"/>
<organism evidence="2 3">
    <name type="scientific">Anaerostipes hadrus</name>
    <dbReference type="NCBI Taxonomy" id="649756"/>
    <lineage>
        <taxon>Bacteria</taxon>
        <taxon>Bacillati</taxon>
        <taxon>Bacillota</taxon>
        <taxon>Clostridia</taxon>
        <taxon>Lachnospirales</taxon>
        <taxon>Lachnospiraceae</taxon>
        <taxon>Anaerostipes</taxon>
    </lineage>
</organism>
<dbReference type="SMART" id="SM00857">
    <property type="entry name" value="Resolvase"/>
    <property type="match status" value="1"/>
</dbReference>
<dbReference type="InterPro" id="IPR038109">
    <property type="entry name" value="DNA_bind_recomb_sf"/>
</dbReference>
<dbReference type="EMBL" id="CZAU01000019">
    <property type="protein sequence ID" value="CUP72479.1"/>
    <property type="molecule type" value="Genomic_DNA"/>
</dbReference>